<evidence type="ECO:0000259" key="6">
    <source>
        <dbReference type="Pfam" id="PF01957"/>
    </source>
</evidence>
<evidence type="ECO:0000256" key="4">
    <source>
        <dbReference type="ARBA" id="ARBA00023136"/>
    </source>
</evidence>
<feature type="domain" description="NfeD integral membrane" evidence="7">
    <location>
        <begin position="7"/>
        <end position="73"/>
    </location>
</feature>
<dbReference type="KEGG" id="buy:D8S85_18440"/>
<accession>A0A3Q9IW35</accession>
<evidence type="ECO:0000259" key="7">
    <source>
        <dbReference type="Pfam" id="PF24961"/>
    </source>
</evidence>
<dbReference type="GO" id="GO:0005886">
    <property type="term" value="C:plasma membrane"/>
    <property type="evidence" value="ECO:0007669"/>
    <property type="project" value="TreeGrafter"/>
</dbReference>
<keyword evidence="4 5" id="KW-0472">Membrane</keyword>
<evidence type="ECO:0000256" key="5">
    <source>
        <dbReference type="SAM" id="Phobius"/>
    </source>
</evidence>
<sequence>MEWFVLFMLIAIGLVLLILEFLVFPGVNIAGILGFACVVGAVWLAYSTMGTTVGHFTLLGTALCGFGVTYYVLRSKTWRRMQLHTQIDSTVEGVDESIREGDTGVTQGRLAPMGKVRVGDSVVEAESRSGYIEENREVIVLKVYKNKIVVKLKTE</sequence>
<evidence type="ECO:0008006" key="10">
    <source>
        <dbReference type="Google" id="ProtNLM"/>
    </source>
</evidence>
<dbReference type="RefSeq" id="WP_106481866.1">
    <property type="nucleotide sequence ID" value="NZ_CP032819.1"/>
</dbReference>
<organism evidence="8 9">
    <name type="scientific">Butyricimonas faecalis</name>
    <dbReference type="NCBI Taxonomy" id="2093856"/>
    <lineage>
        <taxon>Bacteria</taxon>
        <taxon>Pseudomonadati</taxon>
        <taxon>Bacteroidota</taxon>
        <taxon>Bacteroidia</taxon>
        <taxon>Bacteroidales</taxon>
        <taxon>Odoribacteraceae</taxon>
        <taxon>Butyricimonas</taxon>
    </lineage>
</organism>
<dbReference type="InterPro" id="IPR056739">
    <property type="entry name" value="NfeD_membrane"/>
</dbReference>
<dbReference type="AlphaFoldDB" id="A0A3Q9IW35"/>
<dbReference type="Pfam" id="PF24961">
    <property type="entry name" value="NfeD_membrane"/>
    <property type="match status" value="1"/>
</dbReference>
<dbReference type="InterPro" id="IPR002810">
    <property type="entry name" value="NfeD-like_C"/>
</dbReference>
<dbReference type="PANTHER" id="PTHR33507:SF3">
    <property type="entry name" value="INNER MEMBRANE PROTEIN YBBJ"/>
    <property type="match status" value="1"/>
</dbReference>
<dbReference type="PANTHER" id="PTHR33507">
    <property type="entry name" value="INNER MEMBRANE PROTEIN YBBJ"/>
    <property type="match status" value="1"/>
</dbReference>
<dbReference type="InterPro" id="IPR052165">
    <property type="entry name" value="Membrane_assoc_protease"/>
</dbReference>
<name>A0A3Q9IW35_9BACT</name>
<feature type="transmembrane region" description="Helical" evidence="5">
    <location>
        <begin position="52"/>
        <end position="73"/>
    </location>
</feature>
<dbReference type="Gene3D" id="2.40.50.140">
    <property type="entry name" value="Nucleic acid-binding proteins"/>
    <property type="match status" value="1"/>
</dbReference>
<proteinExistence type="predicted"/>
<feature type="domain" description="NfeD-like C-terminal" evidence="6">
    <location>
        <begin position="101"/>
        <end position="151"/>
    </location>
</feature>
<dbReference type="InterPro" id="IPR012340">
    <property type="entry name" value="NA-bd_OB-fold"/>
</dbReference>
<keyword evidence="3 5" id="KW-1133">Transmembrane helix</keyword>
<dbReference type="Proteomes" id="UP000270673">
    <property type="component" value="Chromosome"/>
</dbReference>
<gene>
    <name evidence="8" type="ORF">D8S85_18440</name>
</gene>
<feature type="transmembrane region" description="Helical" evidence="5">
    <location>
        <begin position="29"/>
        <end position="46"/>
    </location>
</feature>
<evidence type="ECO:0000256" key="1">
    <source>
        <dbReference type="ARBA" id="ARBA00004141"/>
    </source>
</evidence>
<feature type="transmembrane region" description="Helical" evidence="5">
    <location>
        <begin position="6"/>
        <end position="24"/>
    </location>
</feature>
<reference evidence="8 9" key="1">
    <citation type="submission" date="2018-10" db="EMBL/GenBank/DDBJ databases">
        <title>Butyricimonas faecalis sp. nov., isolated from human faeces and emended description of the genus Butyricimonas.</title>
        <authorList>
            <person name="Le Roy T."/>
            <person name="Van der Smissen P."/>
            <person name="Paquot A."/>
            <person name="Delzenne N."/>
            <person name="Muccioli G."/>
            <person name="Collet J.-F."/>
            <person name="Cani P.D."/>
        </authorList>
    </citation>
    <scope>NUCLEOTIDE SEQUENCE [LARGE SCALE GENOMIC DNA]</scope>
    <source>
        <strain evidence="8 9">H184</strain>
    </source>
</reference>
<evidence type="ECO:0000256" key="3">
    <source>
        <dbReference type="ARBA" id="ARBA00022989"/>
    </source>
</evidence>
<keyword evidence="9" id="KW-1185">Reference proteome</keyword>
<evidence type="ECO:0000256" key="2">
    <source>
        <dbReference type="ARBA" id="ARBA00022692"/>
    </source>
</evidence>
<comment type="subcellular location">
    <subcellularLocation>
        <location evidence="1">Membrane</location>
        <topology evidence="1">Multi-pass membrane protein</topology>
    </subcellularLocation>
</comment>
<dbReference type="Pfam" id="PF01957">
    <property type="entry name" value="NfeD"/>
    <property type="match status" value="1"/>
</dbReference>
<protein>
    <recommendedName>
        <fullName evidence="10">NfeD-like C-terminal domain-containing protein</fullName>
    </recommendedName>
</protein>
<dbReference type="EMBL" id="CP032819">
    <property type="protein sequence ID" value="AZS31328.1"/>
    <property type="molecule type" value="Genomic_DNA"/>
</dbReference>
<evidence type="ECO:0000313" key="9">
    <source>
        <dbReference type="Proteomes" id="UP000270673"/>
    </source>
</evidence>
<dbReference type="OrthoDB" id="1120520at2"/>
<keyword evidence="2 5" id="KW-0812">Transmembrane</keyword>
<evidence type="ECO:0000313" key="8">
    <source>
        <dbReference type="EMBL" id="AZS31328.1"/>
    </source>
</evidence>